<dbReference type="InterPro" id="IPR015424">
    <property type="entry name" value="PyrdxlP-dep_Trfase"/>
</dbReference>
<dbReference type="SUPFAM" id="SSF53383">
    <property type="entry name" value="PLP-dependent transferases"/>
    <property type="match status" value="1"/>
</dbReference>
<evidence type="ECO:0000256" key="2">
    <source>
        <dbReference type="ARBA" id="ARBA00022576"/>
    </source>
</evidence>
<evidence type="ECO:0000259" key="4">
    <source>
        <dbReference type="Pfam" id="PF00155"/>
    </source>
</evidence>
<evidence type="ECO:0000256" key="1">
    <source>
        <dbReference type="ARBA" id="ARBA00001933"/>
    </source>
</evidence>
<protein>
    <submittedName>
        <fullName evidence="5">LL-diaminopimelate aminotransferase apoenzyme</fullName>
    </submittedName>
</protein>
<dbReference type="InterPro" id="IPR050881">
    <property type="entry name" value="LL-DAP_aminotransferase"/>
</dbReference>
<keyword evidence="3 5" id="KW-0808">Transferase</keyword>
<dbReference type="InterPro" id="IPR015422">
    <property type="entry name" value="PyrdxlP-dep_Trfase_small"/>
</dbReference>
<keyword evidence="2 5" id="KW-0032">Aminotransferase</keyword>
<comment type="caution">
    <text evidence="5">The sequence shown here is derived from an EMBL/GenBank/DDBJ whole genome shotgun (WGS) entry which is preliminary data.</text>
</comment>
<dbReference type="Gene3D" id="3.90.1150.10">
    <property type="entry name" value="Aspartate Aminotransferase, domain 1"/>
    <property type="match status" value="1"/>
</dbReference>
<dbReference type="InterPro" id="IPR015421">
    <property type="entry name" value="PyrdxlP-dep_Trfase_major"/>
</dbReference>
<dbReference type="InterPro" id="IPR004839">
    <property type="entry name" value="Aminotransferase_I/II_large"/>
</dbReference>
<accession>A0A833P3E2</accession>
<dbReference type="PANTHER" id="PTHR42832">
    <property type="entry name" value="AMINO ACID AMINOTRANSFERASE"/>
    <property type="match status" value="1"/>
</dbReference>
<dbReference type="EMBL" id="WPAF01000007">
    <property type="protein sequence ID" value="KAF0134585.1"/>
    <property type="molecule type" value="Genomic_DNA"/>
</dbReference>
<dbReference type="GO" id="GO:0030170">
    <property type="term" value="F:pyridoxal phosphate binding"/>
    <property type="evidence" value="ECO:0007669"/>
    <property type="project" value="InterPro"/>
</dbReference>
<proteinExistence type="predicted"/>
<sequence length="392" mass="43404">MIIEEAKRLKKLPVYVFARLDELKEIERKKGADLIDLGMGNPDVPPPAGVIKKIKEAVDDPEVSRYPLSQGAEDFRTAVSKWVKKQYQLNISPQDEVATLIGSKEGLIHFSFAFVDAGDLVMYVEPAYPAHFNATILSGGTPFAMPTTSKDSYLPDFDKISAEDFKKTKIMVLSYPTNPTAAFAPREIFEKAVSLAKKYNFILLHDFAYAEIYFDGNKPISCLSIPGAKEVCIEFHSLSKTFGMAGWRCGFAVGNESLIKTLRRIKTNLDYGLFRGVQIAAIEALSTPKEYIDNTRATYQKRRDIFVEGINSLGSKVEKPKGSMYVWIPVPRGTDSTKFSIEVLGKTGIVLSPGTAFGALGEGYVRAALVTSDARIKEAIDRLKKANIRFDA</sequence>
<dbReference type="PANTHER" id="PTHR42832:SF3">
    <property type="entry name" value="L-GLUTAMINE--4-(METHYLSULFANYL)-2-OXOBUTANOATE AMINOTRANSFERASE"/>
    <property type="match status" value="1"/>
</dbReference>
<dbReference type="Proteomes" id="UP000488506">
    <property type="component" value="Unassembled WGS sequence"/>
</dbReference>
<dbReference type="GO" id="GO:0008483">
    <property type="term" value="F:transaminase activity"/>
    <property type="evidence" value="ECO:0007669"/>
    <property type="project" value="UniProtKB-KW"/>
</dbReference>
<dbReference type="AlphaFoldDB" id="A0A833P3E2"/>
<evidence type="ECO:0000313" key="5">
    <source>
        <dbReference type="EMBL" id="KAF0134585.1"/>
    </source>
</evidence>
<organism evidence="5 6">
    <name type="scientific">Candidatus Saganbacteria bacterium</name>
    <dbReference type="NCBI Taxonomy" id="2575572"/>
    <lineage>
        <taxon>Bacteria</taxon>
        <taxon>Bacillati</taxon>
        <taxon>Saganbacteria</taxon>
    </lineage>
</organism>
<comment type="cofactor">
    <cofactor evidence="1">
        <name>pyridoxal 5'-phosphate</name>
        <dbReference type="ChEBI" id="CHEBI:597326"/>
    </cofactor>
</comment>
<name>A0A833P3E2_UNCSA</name>
<feature type="domain" description="Aminotransferase class I/classII large" evidence="4">
    <location>
        <begin position="33"/>
        <end position="383"/>
    </location>
</feature>
<dbReference type="CDD" id="cd00609">
    <property type="entry name" value="AAT_like"/>
    <property type="match status" value="1"/>
</dbReference>
<reference evidence="5 6" key="1">
    <citation type="submission" date="2019-12" db="EMBL/GenBank/DDBJ databases">
        <authorList>
            <person name="Wolfe R."/>
            <person name="Danczak R."/>
            <person name="Wilkins M."/>
        </authorList>
    </citation>
    <scope>NUCLEOTIDE SEQUENCE [LARGE SCALE GENOMIC DNA]</scope>
    <source>
        <strain evidence="5">X2_MaxBin.013</strain>
    </source>
</reference>
<dbReference type="Gene3D" id="3.40.640.10">
    <property type="entry name" value="Type I PLP-dependent aspartate aminotransferase-like (Major domain)"/>
    <property type="match status" value="1"/>
</dbReference>
<evidence type="ECO:0000256" key="3">
    <source>
        <dbReference type="ARBA" id="ARBA00022679"/>
    </source>
</evidence>
<gene>
    <name evidence="5" type="ORF">FD145_603</name>
</gene>
<evidence type="ECO:0000313" key="6">
    <source>
        <dbReference type="Proteomes" id="UP000488506"/>
    </source>
</evidence>
<dbReference type="Pfam" id="PF00155">
    <property type="entry name" value="Aminotran_1_2"/>
    <property type="match status" value="1"/>
</dbReference>